<dbReference type="RefSeq" id="WP_249102131.1">
    <property type="nucleotide sequence ID" value="NZ_JAMAST010000014.1"/>
</dbReference>
<accession>A0ABT0MDN3</accession>
<keyword evidence="1" id="KW-0472">Membrane</keyword>
<feature type="transmembrane region" description="Helical" evidence="1">
    <location>
        <begin position="110"/>
        <end position="129"/>
    </location>
</feature>
<organism evidence="2 3">
    <name type="scientific">Sporolactobacillus mangiferae</name>
    <dbReference type="NCBI Taxonomy" id="2940498"/>
    <lineage>
        <taxon>Bacteria</taxon>
        <taxon>Bacillati</taxon>
        <taxon>Bacillota</taxon>
        <taxon>Bacilli</taxon>
        <taxon>Bacillales</taxon>
        <taxon>Sporolactobacillaceae</taxon>
        <taxon>Sporolactobacillus</taxon>
    </lineage>
</organism>
<dbReference type="Pfam" id="PF11193">
    <property type="entry name" value="DUF2812"/>
    <property type="match status" value="1"/>
</dbReference>
<reference evidence="2 3" key="1">
    <citation type="submission" date="2022-05" db="EMBL/GenBank/DDBJ databases">
        <title>Sporolactobacillus sp nov CPB3-1, isolated from tree bark (Mangifera indica L.).</title>
        <authorList>
            <person name="Phuengjayaem S."/>
            <person name="Tanasupawat S."/>
        </authorList>
    </citation>
    <scope>NUCLEOTIDE SEQUENCE [LARGE SCALE GENOMIC DNA]</scope>
    <source>
        <strain evidence="2 3">CPB3-1</strain>
    </source>
</reference>
<name>A0ABT0MDN3_9BACL</name>
<keyword evidence="1" id="KW-1133">Transmembrane helix</keyword>
<dbReference type="EMBL" id="JAMAST010000014">
    <property type="protein sequence ID" value="MCL1632425.1"/>
    <property type="molecule type" value="Genomic_DNA"/>
</dbReference>
<feature type="transmembrane region" description="Helical" evidence="1">
    <location>
        <begin position="159"/>
        <end position="180"/>
    </location>
</feature>
<protein>
    <submittedName>
        <fullName evidence="2">DUF2812 domain-containing protein</fullName>
    </submittedName>
</protein>
<dbReference type="InterPro" id="IPR021359">
    <property type="entry name" value="DUF2812"/>
</dbReference>
<keyword evidence="3" id="KW-1185">Reference proteome</keyword>
<evidence type="ECO:0000256" key="1">
    <source>
        <dbReference type="SAM" id="Phobius"/>
    </source>
</evidence>
<gene>
    <name evidence="2" type="ORF">M3N64_10895</name>
</gene>
<sequence length="189" mass="22703">MKKFKIFFDIEKEEQWLNAQLQKGYRCTDISGLGMYTFEKTDKRYVIRLDYQDYLSKKKFRDYKGVYEDFGWIYIKGSRLGGIQHWQKEDDGRNEIFSDRQSQSSYYKRLMSYSFGLGIPLLAFSYMLYKDSGLYLTEGLWSMKGSLFWKAFLFETPFALLRSLPAFMVVFFAGSFYKAYRKYSMFKEK</sequence>
<proteinExistence type="predicted"/>
<evidence type="ECO:0000313" key="3">
    <source>
        <dbReference type="Proteomes" id="UP001203004"/>
    </source>
</evidence>
<evidence type="ECO:0000313" key="2">
    <source>
        <dbReference type="EMBL" id="MCL1632425.1"/>
    </source>
</evidence>
<dbReference type="Proteomes" id="UP001203004">
    <property type="component" value="Unassembled WGS sequence"/>
</dbReference>
<keyword evidence="1" id="KW-0812">Transmembrane</keyword>
<comment type="caution">
    <text evidence="2">The sequence shown here is derived from an EMBL/GenBank/DDBJ whole genome shotgun (WGS) entry which is preliminary data.</text>
</comment>